<dbReference type="PANTHER" id="PTHR30572">
    <property type="entry name" value="MEMBRANE COMPONENT OF TRANSPORTER-RELATED"/>
    <property type="match status" value="1"/>
</dbReference>
<organism evidence="9 10">
    <name type="scientific">Mucilaginibacter dorajii</name>
    <dbReference type="NCBI Taxonomy" id="692994"/>
    <lineage>
        <taxon>Bacteria</taxon>
        <taxon>Pseudomonadati</taxon>
        <taxon>Bacteroidota</taxon>
        <taxon>Sphingobacteriia</taxon>
        <taxon>Sphingobacteriales</taxon>
        <taxon>Sphingobacteriaceae</taxon>
        <taxon>Mucilaginibacter</taxon>
    </lineage>
</organism>
<dbReference type="RefSeq" id="WP_259096581.1">
    <property type="nucleotide sequence ID" value="NZ_BAAAZC010000053.1"/>
</dbReference>
<comment type="subcellular location">
    <subcellularLocation>
        <location evidence="1">Cell membrane</location>
        <topology evidence="1">Multi-pass membrane protein</topology>
    </subcellularLocation>
</comment>
<dbReference type="InterPro" id="IPR003838">
    <property type="entry name" value="ABC3_permease_C"/>
</dbReference>
<feature type="transmembrane region" description="Helical" evidence="6">
    <location>
        <begin position="373"/>
        <end position="402"/>
    </location>
</feature>
<keyword evidence="10" id="KW-1185">Reference proteome</keyword>
<protein>
    <submittedName>
        <fullName evidence="9">ABC transporter permease</fullName>
    </submittedName>
</protein>
<dbReference type="InterPro" id="IPR050250">
    <property type="entry name" value="Macrolide_Exporter_MacB"/>
</dbReference>
<keyword evidence="3 6" id="KW-0812">Transmembrane</keyword>
<gene>
    <name evidence="9" type="ORF">GCM10022210_55570</name>
</gene>
<proteinExistence type="predicted"/>
<feature type="transmembrane region" description="Helical" evidence="6">
    <location>
        <begin position="21"/>
        <end position="41"/>
    </location>
</feature>
<evidence type="ECO:0000256" key="5">
    <source>
        <dbReference type="ARBA" id="ARBA00023136"/>
    </source>
</evidence>
<feature type="domain" description="MacB-like periplasmic core" evidence="8">
    <location>
        <begin position="20"/>
        <end position="249"/>
    </location>
</feature>
<evidence type="ECO:0000256" key="4">
    <source>
        <dbReference type="ARBA" id="ARBA00022989"/>
    </source>
</evidence>
<reference evidence="10" key="1">
    <citation type="journal article" date="2019" name="Int. J. Syst. Evol. Microbiol.">
        <title>The Global Catalogue of Microorganisms (GCM) 10K type strain sequencing project: providing services to taxonomists for standard genome sequencing and annotation.</title>
        <authorList>
            <consortium name="The Broad Institute Genomics Platform"/>
            <consortium name="The Broad Institute Genome Sequencing Center for Infectious Disease"/>
            <person name="Wu L."/>
            <person name="Ma J."/>
        </authorList>
    </citation>
    <scope>NUCLEOTIDE SEQUENCE [LARGE SCALE GENOMIC DNA]</scope>
    <source>
        <strain evidence="10">JCM 16601</strain>
    </source>
</reference>
<feature type="transmembrane region" description="Helical" evidence="6">
    <location>
        <begin position="720"/>
        <end position="746"/>
    </location>
</feature>
<evidence type="ECO:0000256" key="2">
    <source>
        <dbReference type="ARBA" id="ARBA00022475"/>
    </source>
</evidence>
<dbReference type="Proteomes" id="UP001500742">
    <property type="component" value="Unassembled WGS sequence"/>
</dbReference>
<name>A0ABP7R9E8_9SPHI</name>
<feature type="domain" description="ABC3 transporter permease C-terminal" evidence="7">
    <location>
        <begin position="290"/>
        <end position="403"/>
    </location>
</feature>
<evidence type="ECO:0000313" key="9">
    <source>
        <dbReference type="EMBL" id="GAA3994333.1"/>
    </source>
</evidence>
<dbReference type="Pfam" id="PF12704">
    <property type="entry name" value="MacB_PCD"/>
    <property type="match status" value="1"/>
</dbReference>
<feature type="domain" description="ABC3 transporter permease C-terminal" evidence="7">
    <location>
        <begin position="678"/>
        <end position="785"/>
    </location>
</feature>
<feature type="transmembrane region" description="Helical" evidence="6">
    <location>
        <begin position="335"/>
        <end position="361"/>
    </location>
</feature>
<evidence type="ECO:0000259" key="8">
    <source>
        <dbReference type="Pfam" id="PF12704"/>
    </source>
</evidence>
<feature type="transmembrane region" description="Helical" evidence="6">
    <location>
        <begin position="672"/>
        <end position="699"/>
    </location>
</feature>
<evidence type="ECO:0000256" key="6">
    <source>
        <dbReference type="SAM" id="Phobius"/>
    </source>
</evidence>
<feature type="transmembrane region" description="Helical" evidence="6">
    <location>
        <begin position="287"/>
        <end position="306"/>
    </location>
</feature>
<evidence type="ECO:0000313" key="10">
    <source>
        <dbReference type="Proteomes" id="UP001500742"/>
    </source>
</evidence>
<evidence type="ECO:0000256" key="1">
    <source>
        <dbReference type="ARBA" id="ARBA00004651"/>
    </source>
</evidence>
<feature type="transmembrane region" description="Helical" evidence="6">
    <location>
        <begin position="423"/>
        <end position="446"/>
    </location>
</feature>
<evidence type="ECO:0000256" key="3">
    <source>
        <dbReference type="ARBA" id="ARBA00022692"/>
    </source>
</evidence>
<dbReference type="InterPro" id="IPR025857">
    <property type="entry name" value="MacB_PCD"/>
</dbReference>
<keyword evidence="4 6" id="KW-1133">Transmembrane helix</keyword>
<dbReference type="EMBL" id="BAAAZC010000053">
    <property type="protein sequence ID" value="GAA3994333.1"/>
    <property type="molecule type" value="Genomic_DNA"/>
</dbReference>
<keyword evidence="5 6" id="KW-0472">Membrane</keyword>
<comment type="caution">
    <text evidence="9">The sequence shown here is derived from an EMBL/GenBank/DDBJ whole genome shotgun (WGS) entry which is preliminary data.</text>
</comment>
<dbReference type="PANTHER" id="PTHR30572:SF18">
    <property type="entry name" value="ABC-TYPE MACROLIDE FAMILY EXPORT SYSTEM PERMEASE COMPONENT 2"/>
    <property type="match status" value="1"/>
</dbReference>
<feature type="transmembrane region" description="Helical" evidence="6">
    <location>
        <begin position="758"/>
        <end position="781"/>
    </location>
</feature>
<keyword evidence="2" id="KW-1003">Cell membrane</keyword>
<accession>A0ABP7R9E8</accession>
<dbReference type="Pfam" id="PF02687">
    <property type="entry name" value="FtsX"/>
    <property type="match status" value="2"/>
</dbReference>
<sequence length="798" mass="88511">MIKNHIKIAFRSLSRNKGFSFINITGLAVGLAVCIMIMLYVTHEMSYDTFHKNGKRIYNLRASIKTGGNVMNMASLSYAAGPIVQQNNPVVESYMRTLAYFRPTVVSNPKSPENKFAESKLLFADAGFFDFYSFKLLTGQTSEALKAPFSVVISRDMAKKYFGDANPVGQTITIKTDSAYTYHITGIAENAPSNSSIDFNFVASTKSLLAMKEASMYTGSQEISFGSFNLNLLLKHTADTAELRHNLQAMAKKDKIFDETFYTLSPIEDTHLHMNFGDSSNTKYLKIFPLVAVLILLLALVNYMSLSTARATLRAKEVGVRKVSGASRSSIATQFYVESALFAGISFVLGYCLCYLCKPWFLDVLQLKIDNSFLYSPTVLLCLFALLFITVLIAGSYPSLVLSAFKPVVTLKGKMSKQAGGTAVRKVFTTLQFAISVGLIICGIIIDRQLYYFRHTDTGINRENVVMLPVSTTAVKNYGALKKDISELAGISKIATSHYALYKGYDMFFVAGKNKSDQSVGVANLMGDKEFTSVLDLKWKYPPTQITDIVGRDKVVINELAIEKLHLPANPVGTFLSDGNNKFQVVGVLKNFNFTSMADEMKPLALFTLADTSSLWKRTGCNIFVKIAAHTNLPSLLNKMQGIYKKYDQDTPFNYTFMDDAFNQQYKAEDRLAAIFSLFTYITVILATMGLFGLAAFTIEQRTKEIGIRKILGASLAKIGTLLSIDFLKLVFLSVIIASPIAWWAMHNWLQNFANRIAIPWWVFTLAGVIAMLTAIITISYHAIKAGLANPVDSLRSE</sequence>
<evidence type="ECO:0000259" key="7">
    <source>
        <dbReference type="Pfam" id="PF02687"/>
    </source>
</evidence>